<comment type="caution">
    <text evidence="1">The sequence shown here is derived from an EMBL/GenBank/DDBJ whole genome shotgun (WGS) entry which is preliminary data.</text>
</comment>
<dbReference type="EMBL" id="CM044703">
    <property type="protein sequence ID" value="KAI5671696.1"/>
    <property type="molecule type" value="Genomic_DNA"/>
</dbReference>
<keyword evidence="2" id="KW-1185">Reference proteome</keyword>
<organism evidence="1 2">
    <name type="scientific">Catharanthus roseus</name>
    <name type="common">Madagascar periwinkle</name>
    <name type="synonym">Vinca rosea</name>
    <dbReference type="NCBI Taxonomy" id="4058"/>
    <lineage>
        <taxon>Eukaryota</taxon>
        <taxon>Viridiplantae</taxon>
        <taxon>Streptophyta</taxon>
        <taxon>Embryophyta</taxon>
        <taxon>Tracheophyta</taxon>
        <taxon>Spermatophyta</taxon>
        <taxon>Magnoliopsida</taxon>
        <taxon>eudicotyledons</taxon>
        <taxon>Gunneridae</taxon>
        <taxon>Pentapetalae</taxon>
        <taxon>asterids</taxon>
        <taxon>lamiids</taxon>
        <taxon>Gentianales</taxon>
        <taxon>Apocynaceae</taxon>
        <taxon>Rauvolfioideae</taxon>
        <taxon>Vinceae</taxon>
        <taxon>Catharanthinae</taxon>
        <taxon>Catharanthus</taxon>
    </lineage>
</organism>
<reference evidence="2" key="1">
    <citation type="journal article" date="2023" name="Nat. Plants">
        <title>Single-cell RNA sequencing provides a high-resolution roadmap for understanding the multicellular compartmentation of specialized metabolism.</title>
        <authorList>
            <person name="Sun S."/>
            <person name="Shen X."/>
            <person name="Li Y."/>
            <person name="Li Y."/>
            <person name="Wang S."/>
            <person name="Li R."/>
            <person name="Zhang H."/>
            <person name="Shen G."/>
            <person name="Guo B."/>
            <person name="Wei J."/>
            <person name="Xu J."/>
            <person name="St-Pierre B."/>
            <person name="Chen S."/>
            <person name="Sun C."/>
        </authorList>
    </citation>
    <scope>NUCLEOTIDE SEQUENCE [LARGE SCALE GENOMIC DNA]</scope>
</reference>
<name>A0ACC0BGF7_CATRO</name>
<gene>
    <name evidence="1" type="ORF">M9H77_12060</name>
</gene>
<protein>
    <submittedName>
        <fullName evidence="1">Uncharacterized protein</fullName>
    </submittedName>
</protein>
<accession>A0ACC0BGF7</accession>
<proteinExistence type="predicted"/>
<sequence>MACISNLPYVEGSSTNRSPLFNGTNYTFWKSMIKIYICYINFDLWSIVEKGPFVPQMDGRVKKKGFNKRGKKPSFKKGGQSSSLFKARCFEFNSTDHFVADCPKAIEKEKGALEAKLEDFSNKDFQELVLEKKNLCEVLSLEKCMVDYDDLKKKVNDLTMCIEKFTKGKENFEKPLGSQRSSFDKNVNVKNVNVGRRENYKERGISRGGRKGKLKKLASNLRLPERFISFKAAANFEEWTRKRRKIALGHRVDLSDMGGMEIISNLFENIGWRPLFIVNELYHPEMIYKFYANLHKGRVKNLEILLINGLLLGWMVEIYLLMTEF</sequence>
<evidence type="ECO:0000313" key="2">
    <source>
        <dbReference type="Proteomes" id="UP001060085"/>
    </source>
</evidence>
<dbReference type="Proteomes" id="UP001060085">
    <property type="component" value="Linkage Group LG03"/>
</dbReference>
<evidence type="ECO:0000313" key="1">
    <source>
        <dbReference type="EMBL" id="KAI5671696.1"/>
    </source>
</evidence>